<feature type="transmembrane region" description="Helical" evidence="1">
    <location>
        <begin position="359"/>
        <end position="382"/>
    </location>
</feature>
<dbReference type="AlphaFoldDB" id="A0A844FT58"/>
<dbReference type="Proteomes" id="UP000442619">
    <property type="component" value="Unassembled WGS sequence"/>
</dbReference>
<proteinExistence type="predicted"/>
<dbReference type="PANTHER" id="PTHR45138">
    <property type="entry name" value="REGULATORY COMPONENTS OF SENSORY TRANSDUCTION SYSTEM"/>
    <property type="match status" value="1"/>
</dbReference>
<evidence type="ECO:0000256" key="1">
    <source>
        <dbReference type="SAM" id="Phobius"/>
    </source>
</evidence>
<feature type="transmembrane region" description="Helical" evidence="1">
    <location>
        <begin position="21"/>
        <end position="39"/>
    </location>
</feature>
<feature type="transmembrane region" description="Helical" evidence="1">
    <location>
        <begin position="207"/>
        <end position="231"/>
    </location>
</feature>
<evidence type="ECO:0000259" key="2">
    <source>
        <dbReference type="PROSITE" id="PS50887"/>
    </source>
</evidence>
<comment type="caution">
    <text evidence="3">The sequence shown here is derived from an EMBL/GenBank/DDBJ whole genome shotgun (WGS) entry which is preliminary data.</text>
</comment>
<dbReference type="GO" id="GO:0005886">
    <property type="term" value="C:plasma membrane"/>
    <property type="evidence" value="ECO:0007669"/>
    <property type="project" value="TreeGrafter"/>
</dbReference>
<reference evidence="3 4" key="1">
    <citation type="submission" date="2019-08" db="EMBL/GenBank/DDBJ databases">
        <title>In-depth cultivation of the pig gut microbiome towards novel bacterial diversity and tailored functional studies.</title>
        <authorList>
            <person name="Wylensek D."/>
            <person name="Hitch T.C.A."/>
            <person name="Clavel T."/>
        </authorList>
    </citation>
    <scope>NUCLEOTIDE SEQUENCE [LARGE SCALE GENOMIC DNA]</scope>
    <source>
        <strain evidence="3 4">CA-Schmier-601-WT-3</strain>
    </source>
</reference>
<dbReference type="InterPro" id="IPR029787">
    <property type="entry name" value="Nucleotide_cyclase"/>
</dbReference>
<keyword evidence="1" id="KW-0812">Transmembrane</keyword>
<dbReference type="InterPro" id="IPR043128">
    <property type="entry name" value="Rev_trsase/Diguanyl_cyclase"/>
</dbReference>
<feature type="transmembrane region" description="Helical" evidence="1">
    <location>
        <begin position="298"/>
        <end position="320"/>
    </location>
</feature>
<keyword evidence="1" id="KW-1133">Transmembrane helix</keyword>
<dbReference type="Pfam" id="PF00990">
    <property type="entry name" value="GGDEF"/>
    <property type="match status" value="1"/>
</dbReference>
<dbReference type="CDD" id="cd01949">
    <property type="entry name" value="GGDEF"/>
    <property type="match status" value="1"/>
</dbReference>
<protein>
    <submittedName>
        <fullName evidence="3">GGDEF domain-containing protein</fullName>
    </submittedName>
</protein>
<dbReference type="SMART" id="SM00267">
    <property type="entry name" value="GGDEF"/>
    <property type="match status" value="1"/>
</dbReference>
<dbReference type="GO" id="GO:0052621">
    <property type="term" value="F:diguanylate cyclase activity"/>
    <property type="evidence" value="ECO:0007669"/>
    <property type="project" value="TreeGrafter"/>
</dbReference>
<keyword evidence="1" id="KW-0472">Membrane</keyword>
<dbReference type="SUPFAM" id="SSF55073">
    <property type="entry name" value="Nucleotide cyclase"/>
    <property type="match status" value="1"/>
</dbReference>
<dbReference type="NCBIfam" id="TIGR00254">
    <property type="entry name" value="GGDEF"/>
    <property type="match status" value="1"/>
</dbReference>
<keyword evidence="4" id="KW-1185">Reference proteome</keyword>
<dbReference type="EMBL" id="VUNM01000007">
    <property type="protein sequence ID" value="MST88854.1"/>
    <property type="molecule type" value="Genomic_DNA"/>
</dbReference>
<gene>
    <name evidence="3" type="ORF">FYJ79_04570</name>
</gene>
<feature type="transmembrane region" description="Helical" evidence="1">
    <location>
        <begin position="173"/>
        <end position="195"/>
    </location>
</feature>
<dbReference type="PROSITE" id="PS50887">
    <property type="entry name" value="GGDEF"/>
    <property type="match status" value="1"/>
</dbReference>
<feature type="transmembrane region" description="Helical" evidence="1">
    <location>
        <begin position="332"/>
        <end position="353"/>
    </location>
</feature>
<sequence length="540" mass="62064">MTTREKSMEQLPRVERIIQKLFFVIIILSLIILSLIGYTNTVSHYSEHSERLTKLSLKEKKVMNNKARHGYSYEYHFTYYKKAHNHDSLMFYVDSSDVDIYVGDQLKYHYSLKDGMGKTAGPVWVLNEFNHQDHGKEVRILISPVYDTMPKEKITFYLGEIVSMYRYQLHGDLLQLVLAFLAILFGAGYLIYAIFRLRSHTPTHGLGYLGLFGLNIGIWRLSSLGIIALTLPAVSRVFIFAGWLMLMLMPLSFELYITQFARKKVRALLDGFILFMMVSIIMAIIMQFMNIRDLHENIWLLNVNVSIMFFSTIIILLVLNNEKRGYFDRKQNVFLISLIITSILIDIFNFYYISSTTPYFYTVLSFDIFVISGGVSQIFSLVHQVNIDLPTGLYNKGRVNELLSRKGAASSDTGVAVFDLNGLKKTNDTLGHEAGDQMIADFANELTKNIPGSAFIGRFGGDEFIAVIRNADCQRMEDILDLLKNSVQRYNQREQDVKISYAVGYAVNGEEPLSLRTLFNMADDRMYEDKKQHYANLIRK</sequence>
<dbReference type="Gene3D" id="3.30.70.270">
    <property type="match status" value="1"/>
</dbReference>
<dbReference type="GO" id="GO:0043709">
    <property type="term" value="P:cell adhesion involved in single-species biofilm formation"/>
    <property type="evidence" value="ECO:0007669"/>
    <property type="project" value="TreeGrafter"/>
</dbReference>
<dbReference type="PANTHER" id="PTHR45138:SF9">
    <property type="entry name" value="DIGUANYLATE CYCLASE DGCM-RELATED"/>
    <property type="match status" value="1"/>
</dbReference>
<dbReference type="GO" id="GO:1902201">
    <property type="term" value="P:negative regulation of bacterial-type flagellum-dependent cell motility"/>
    <property type="evidence" value="ECO:0007669"/>
    <property type="project" value="TreeGrafter"/>
</dbReference>
<feature type="transmembrane region" description="Helical" evidence="1">
    <location>
        <begin position="268"/>
        <end position="286"/>
    </location>
</feature>
<accession>A0A844FT58</accession>
<feature type="domain" description="GGDEF" evidence="2">
    <location>
        <begin position="411"/>
        <end position="540"/>
    </location>
</feature>
<evidence type="ECO:0000313" key="4">
    <source>
        <dbReference type="Proteomes" id="UP000442619"/>
    </source>
</evidence>
<evidence type="ECO:0000313" key="3">
    <source>
        <dbReference type="EMBL" id="MST88854.1"/>
    </source>
</evidence>
<dbReference type="InterPro" id="IPR050469">
    <property type="entry name" value="Diguanylate_Cyclase"/>
</dbReference>
<name>A0A844FT58_9FIRM</name>
<dbReference type="InterPro" id="IPR000160">
    <property type="entry name" value="GGDEF_dom"/>
</dbReference>
<organism evidence="3 4">
    <name type="scientific">Sharpea porci</name>
    <dbReference type="NCBI Taxonomy" id="2652286"/>
    <lineage>
        <taxon>Bacteria</taxon>
        <taxon>Bacillati</taxon>
        <taxon>Bacillota</taxon>
        <taxon>Erysipelotrichia</taxon>
        <taxon>Erysipelotrichales</taxon>
        <taxon>Coprobacillaceae</taxon>
        <taxon>Sharpea</taxon>
    </lineage>
</organism>
<feature type="transmembrane region" description="Helical" evidence="1">
    <location>
        <begin position="237"/>
        <end position="256"/>
    </location>
</feature>